<name>A0AAV9H1C9_9PEZI</name>
<accession>A0AAV9H1C9</accession>
<sequence>MGLRFDQWVLGLTFASPWHTHPGRTKPSALSNPSSRRQLHASTRAANPPWLLHGGGYDMRKKAMGEKGDDAGDQDVVFWAPAPRQALKTRQPARKVPACGVPRRRNSCWIPNPATTYTHVQAARRRNTWKSRQERATACLWLSPAQANGFFSALLFSQSLRRRRCSRVGSSSPQSAERFDGPFLLDALRCAGSDQRAEQTLQLQLRLTSPRPDVRGNATGRNQPLTKIAMRTLRGIAGRNRPSKKFSLVHWLADSISPPPRLPTRHEEGSTGQIISCPSDVALAEGPLVLIISQNQR</sequence>
<keyword evidence="3" id="KW-1185">Reference proteome</keyword>
<feature type="compositionally biased region" description="Polar residues" evidence="1">
    <location>
        <begin position="28"/>
        <end position="44"/>
    </location>
</feature>
<dbReference type="Proteomes" id="UP001321760">
    <property type="component" value="Unassembled WGS sequence"/>
</dbReference>
<protein>
    <submittedName>
        <fullName evidence="2">Uncharacterized protein</fullName>
    </submittedName>
</protein>
<organism evidence="2 3">
    <name type="scientific">Podospora aff. communis PSN243</name>
    <dbReference type="NCBI Taxonomy" id="3040156"/>
    <lineage>
        <taxon>Eukaryota</taxon>
        <taxon>Fungi</taxon>
        <taxon>Dikarya</taxon>
        <taxon>Ascomycota</taxon>
        <taxon>Pezizomycotina</taxon>
        <taxon>Sordariomycetes</taxon>
        <taxon>Sordariomycetidae</taxon>
        <taxon>Sordariales</taxon>
        <taxon>Podosporaceae</taxon>
        <taxon>Podospora</taxon>
    </lineage>
</organism>
<evidence type="ECO:0000256" key="1">
    <source>
        <dbReference type="SAM" id="MobiDB-lite"/>
    </source>
</evidence>
<evidence type="ECO:0000313" key="2">
    <source>
        <dbReference type="EMBL" id="KAK4453472.1"/>
    </source>
</evidence>
<proteinExistence type="predicted"/>
<gene>
    <name evidence="2" type="ORF">QBC34DRAFT_207217</name>
</gene>
<dbReference type="AlphaFoldDB" id="A0AAV9H1C9"/>
<feature type="region of interest" description="Disordered" evidence="1">
    <location>
        <begin position="20"/>
        <end position="44"/>
    </location>
</feature>
<comment type="caution">
    <text evidence="2">The sequence shown here is derived from an EMBL/GenBank/DDBJ whole genome shotgun (WGS) entry which is preliminary data.</text>
</comment>
<evidence type="ECO:0000313" key="3">
    <source>
        <dbReference type="Proteomes" id="UP001321760"/>
    </source>
</evidence>
<reference evidence="2" key="1">
    <citation type="journal article" date="2023" name="Mol. Phylogenet. Evol.">
        <title>Genome-scale phylogeny and comparative genomics of the fungal order Sordariales.</title>
        <authorList>
            <person name="Hensen N."/>
            <person name="Bonometti L."/>
            <person name="Westerberg I."/>
            <person name="Brannstrom I.O."/>
            <person name="Guillou S."/>
            <person name="Cros-Aarteil S."/>
            <person name="Calhoun S."/>
            <person name="Haridas S."/>
            <person name="Kuo A."/>
            <person name="Mondo S."/>
            <person name="Pangilinan J."/>
            <person name="Riley R."/>
            <person name="LaButti K."/>
            <person name="Andreopoulos B."/>
            <person name="Lipzen A."/>
            <person name="Chen C."/>
            <person name="Yan M."/>
            <person name="Daum C."/>
            <person name="Ng V."/>
            <person name="Clum A."/>
            <person name="Steindorff A."/>
            <person name="Ohm R.A."/>
            <person name="Martin F."/>
            <person name="Silar P."/>
            <person name="Natvig D.O."/>
            <person name="Lalanne C."/>
            <person name="Gautier V."/>
            <person name="Ament-Velasquez S.L."/>
            <person name="Kruys A."/>
            <person name="Hutchinson M.I."/>
            <person name="Powell A.J."/>
            <person name="Barry K."/>
            <person name="Miller A.N."/>
            <person name="Grigoriev I.V."/>
            <person name="Debuchy R."/>
            <person name="Gladieux P."/>
            <person name="Hiltunen Thoren M."/>
            <person name="Johannesson H."/>
        </authorList>
    </citation>
    <scope>NUCLEOTIDE SEQUENCE</scope>
    <source>
        <strain evidence="2">PSN243</strain>
    </source>
</reference>
<dbReference type="EMBL" id="MU865920">
    <property type="protein sequence ID" value="KAK4453472.1"/>
    <property type="molecule type" value="Genomic_DNA"/>
</dbReference>
<reference evidence="2" key="2">
    <citation type="submission" date="2023-05" db="EMBL/GenBank/DDBJ databases">
        <authorList>
            <consortium name="Lawrence Berkeley National Laboratory"/>
            <person name="Steindorff A."/>
            <person name="Hensen N."/>
            <person name="Bonometti L."/>
            <person name="Westerberg I."/>
            <person name="Brannstrom I.O."/>
            <person name="Guillou S."/>
            <person name="Cros-Aarteil S."/>
            <person name="Calhoun S."/>
            <person name="Haridas S."/>
            <person name="Kuo A."/>
            <person name="Mondo S."/>
            <person name="Pangilinan J."/>
            <person name="Riley R."/>
            <person name="Labutti K."/>
            <person name="Andreopoulos B."/>
            <person name="Lipzen A."/>
            <person name="Chen C."/>
            <person name="Yanf M."/>
            <person name="Daum C."/>
            <person name="Ng V."/>
            <person name="Clum A."/>
            <person name="Ohm R."/>
            <person name="Martin F."/>
            <person name="Silar P."/>
            <person name="Natvig D."/>
            <person name="Lalanne C."/>
            <person name="Gautier V."/>
            <person name="Ament-Velasquez S.L."/>
            <person name="Kruys A."/>
            <person name="Hutchinson M.I."/>
            <person name="Powell A.J."/>
            <person name="Barry K."/>
            <person name="Miller A.N."/>
            <person name="Grigoriev I.V."/>
            <person name="Debuchy R."/>
            <person name="Gladieux P."/>
            <person name="Thoren M.H."/>
            <person name="Johannesson H."/>
        </authorList>
    </citation>
    <scope>NUCLEOTIDE SEQUENCE</scope>
    <source>
        <strain evidence="2">PSN243</strain>
    </source>
</reference>